<evidence type="ECO:0000256" key="4">
    <source>
        <dbReference type="ARBA" id="ARBA00022840"/>
    </source>
</evidence>
<keyword evidence="2" id="KW-0547">Nucleotide-binding</keyword>
<sequence length="313" mass="32906">MATTSPTETTGERVVVLNPVSGAGDHPETVREHAEDYGYDVLETEEEGDAIELTRDAIGDGATEIAAAGGDGTLNGVVRGVVEAEALDDVTVGVLPCGTGNDFAANVGVTGIEQGFEVLEAGERRRIDLGFADGDPFVNSCVGGLTAESSAETSPALKDQFGTFAYVVETLRAIPSFDGIRLTARLSDADADAPVWSGTAIAVLIGNGRRFPPSGSTQANMEDGRFDVTLVHGTGSVDLMETAAVERLLGRESDQTSRYTVSGLEIEVQEADPVSFSLDGEIIERHELSVRNEPRALTFAVGERYEPIPGGEE</sequence>
<evidence type="ECO:0000256" key="2">
    <source>
        <dbReference type="ARBA" id="ARBA00022741"/>
    </source>
</evidence>
<evidence type="ECO:0000256" key="1">
    <source>
        <dbReference type="ARBA" id="ARBA00022679"/>
    </source>
</evidence>
<reference evidence="6 7" key="1">
    <citation type="submission" date="2021-06" db="EMBL/GenBank/DDBJ databases">
        <title>Halomicroarcula sp. a new haloarchaeum isolated from saline soil.</title>
        <authorList>
            <person name="Duran-Viseras A."/>
            <person name="Sanchez-Porro C."/>
            <person name="Ventosa A."/>
        </authorList>
    </citation>
    <scope>NUCLEOTIDE SEQUENCE [LARGE SCALE GENOMIC DNA]</scope>
    <source>
        <strain evidence="6 7">F27</strain>
    </source>
</reference>
<evidence type="ECO:0000313" key="7">
    <source>
        <dbReference type="Proteomes" id="UP001430455"/>
    </source>
</evidence>
<dbReference type="Proteomes" id="UP001430455">
    <property type="component" value="Unassembled WGS sequence"/>
</dbReference>
<comment type="caution">
    <text evidence="6">The sequence shown here is derived from an EMBL/GenBank/DDBJ whole genome shotgun (WGS) entry which is preliminary data.</text>
</comment>
<dbReference type="GO" id="GO:0016301">
    <property type="term" value="F:kinase activity"/>
    <property type="evidence" value="ECO:0007669"/>
    <property type="project" value="UniProtKB-KW"/>
</dbReference>
<dbReference type="InterPro" id="IPR050187">
    <property type="entry name" value="Lipid_Phosphate_FormReg"/>
</dbReference>
<keyword evidence="1" id="KW-0808">Transferase</keyword>
<dbReference type="EMBL" id="RKLT01000005">
    <property type="protein sequence ID" value="MBX0296201.1"/>
    <property type="molecule type" value="Genomic_DNA"/>
</dbReference>
<organism evidence="6 7">
    <name type="scientific">Haloarcula nitratireducens</name>
    <dbReference type="NCBI Taxonomy" id="2487749"/>
    <lineage>
        <taxon>Archaea</taxon>
        <taxon>Methanobacteriati</taxon>
        <taxon>Methanobacteriota</taxon>
        <taxon>Stenosarchaea group</taxon>
        <taxon>Halobacteria</taxon>
        <taxon>Halobacteriales</taxon>
        <taxon>Haloarculaceae</taxon>
        <taxon>Haloarcula</taxon>
    </lineage>
</organism>
<dbReference type="InterPro" id="IPR016064">
    <property type="entry name" value="NAD/diacylglycerol_kinase_sf"/>
</dbReference>
<dbReference type="InterPro" id="IPR017438">
    <property type="entry name" value="ATP-NAD_kinase_N"/>
</dbReference>
<name>A0AAW4PF08_9EURY</name>
<gene>
    <name evidence="6" type="ORF">EGH23_15085</name>
</gene>
<feature type="domain" description="DAGKc" evidence="5">
    <location>
        <begin position="8"/>
        <end position="136"/>
    </location>
</feature>
<dbReference type="Gene3D" id="2.60.200.40">
    <property type="match status" value="1"/>
</dbReference>
<dbReference type="Pfam" id="PF19279">
    <property type="entry name" value="YegS_C"/>
    <property type="match status" value="1"/>
</dbReference>
<keyword evidence="4" id="KW-0067">ATP-binding</keyword>
<dbReference type="RefSeq" id="WP_220580818.1">
    <property type="nucleotide sequence ID" value="NZ_RKLT01000005.1"/>
</dbReference>
<dbReference type="SUPFAM" id="SSF111331">
    <property type="entry name" value="NAD kinase/diacylglycerol kinase-like"/>
    <property type="match status" value="1"/>
</dbReference>
<evidence type="ECO:0000259" key="5">
    <source>
        <dbReference type="PROSITE" id="PS50146"/>
    </source>
</evidence>
<dbReference type="PANTHER" id="PTHR12358:SF106">
    <property type="entry name" value="LIPID KINASE YEGS"/>
    <property type="match status" value="1"/>
</dbReference>
<dbReference type="GO" id="GO:0005524">
    <property type="term" value="F:ATP binding"/>
    <property type="evidence" value="ECO:0007669"/>
    <property type="project" value="UniProtKB-KW"/>
</dbReference>
<dbReference type="Gene3D" id="3.40.50.10330">
    <property type="entry name" value="Probable inorganic polyphosphate/atp-NAD kinase, domain 1"/>
    <property type="match status" value="1"/>
</dbReference>
<protein>
    <submittedName>
        <fullName evidence="6">Diacylglycerol kinase family lipid kinase</fullName>
    </submittedName>
</protein>
<proteinExistence type="predicted"/>
<keyword evidence="3 6" id="KW-0418">Kinase</keyword>
<dbReference type="InterPro" id="IPR001206">
    <property type="entry name" value="Diacylglycerol_kinase_cat_dom"/>
</dbReference>
<dbReference type="GO" id="GO:0005886">
    <property type="term" value="C:plasma membrane"/>
    <property type="evidence" value="ECO:0007669"/>
    <property type="project" value="TreeGrafter"/>
</dbReference>
<accession>A0AAW4PF08</accession>
<evidence type="ECO:0000256" key="3">
    <source>
        <dbReference type="ARBA" id="ARBA00022777"/>
    </source>
</evidence>
<evidence type="ECO:0000313" key="6">
    <source>
        <dbReference type="EMBL" id="MBX0296201.1"/>
    </source>
</evidence>
<dbReference type="SMART" id="SM00046">
    <property type="entry name" value="DAGKc"/>
    <property type="match status" value="1"/>
</dbReference>
<dbReference type="PROSITE" id="PS50146">
    <property type="entry name" value="DAGK"/>
    <property type="match status" value="1"/>
</dbReference>
<dbReference type="PANTHER" id="PTHR12358">
    <property type="entry name" value="SPHINGOSINE KINASE"/>
    <property type="match status" value="1"/>
</dbReference>
<keyword evidence="7" id="KW-1185">Reference proteome</keyword>
<dbReference type="Pfam" id="PF00781">
    <property type="entry name" value="DAGK_cat"/>
    <property type="match status" value="1"/>
</dbReference>
<dbReference type="AlphaFoldDB" id="A0AAW4PF08"/>
<dbReference type="InterPro" id="IPR045540">
    <property type="entry name" value="YegS/DAGK_C"/>
</dbReference>